<dbReference type="Proteomes" id="UP001141253">
    <property type="component" value="Chromosome 6"/>
</dbReference>
<comment type="caution">
    <text evidence="2">The sequence shown here is derived from an EMBL/GenBank/DDBJ whole genome shotgun (WGS) entry which is preliminary data.</text>
</comment>
<keyword evidence="1" id="KW-1133">Transmembrane helix</keyword>
<reference evidence="2" key="2">
    <citation type="journal article" date="2023" name="Int. J. Mol. Sci.">
        <title>De Novo Assembly and Annotation of 11 Diverse Shrub Willow (Salix) Genomes Reveals Novel Gene Organization in Sex-Linked Regions.</title>
        <authorList>
            <person name="Hyden B."/>
            <person name="Feng K."/>
            <person name="Yates T.B."/>
            <person name="Jawdy S."/>
            <person name="Cereghino C."/>
            <person name="Smart L.B."/>
            <person name="Muchero W."/>
        </authorList>
    </citation>
    <scope>NUCLEOTIDE SEQUENCE</scope>
    <source>
        <tissue evidence="2">Shoot tip</tissue>
    </source>
</reference>
<reference evidence="2" key="1">
    <citation type="submission" date="2022-10" db="EMBL/GenBank/DDBJ databases">
        <authorList>
            <person name="Hyden B.L."/>
            <person name="Feng K."/>
            <person name="Yates T."/>
            <person name="Jawdy S."/>
            <person name="Smart L.B."/>
            <person name="Muchero W."/>
        </authorList>
    </citation>
    <scope>NUCLEOTIDE SEQUENCE</scope>
    <source>
        <tissue evidence="2">Shoot tip</tissue>
    </source>
</reference>
<evidence type="ECO:0000313" key="3">
    <source>
        <dbReference type="Proteomes" id="UP001141253"/>
    </source>
</evidence>
<feature type="transmembrane region" description="Helical" evidence="1">
    <location>
        <begin position="12"/>
        <end position="29"/>
    </location>
</feature>
<evidence type="ECO:0000256" key="1">
    <source>
        <dbReference type="SAM" id="Phobius"/>
    </source>
</evidence>
<feature type="transmembrane region" description="Helical" evidence="1">
    <location>
        <begin position="35"/>
        <end position="56"/>
    </location>
</feature>
<keyword evidence="3" id="KW-1185">Reference proteome</keyword>
<evidence type="ECO:0000313" key="2">
    <source>
        <dbReference type="EMBL" id="KAJ6381558.1"/>
    </source>
</evidence>
<accession>A0ABQ9BBI3</accession>
<organism evidence="2 3">
    <name type="scientific">Salix suchowensis</name>
    <dbReference type="NCBI Taxonomy" id="1278906"/>
    <lineage>
        <taxon>Eukaryota</taxon>
        <taxon>Viridiplantae</taxon>
        <taxon>Streptophyta</taxon>
        <taxon>Embryophyta</taxon>
        <taxon>Tracheophyta</taxon>
        <taxon>Spermatophyta</taxon>
        <taxon>Magnoliopsida</taxon>
        <taxon>eudicotyledons</taxon>
        <taxon>Gunneridae</taxon>
        <taxon>Pentapetalae</taxon>
        <taxon>rosids</taxon>
        <taxon>fabids</taxon>
        <taxon>Malpighiales</taxon>
        <taxon>Salicaceae</taxon>
        <taxon>Saliceae</taxon>
        <taxon>Salix</taxon>
    </lineage>
</organism>
<gene>
    <name evidence="2" type="ORF">OIU77_030274</name>
</gene>
<keyword evidence="1" id="KW-0812">Transmembrane</keyword>
<sequence length="127" mass="14493">MQSNLKTRLAEFPMVVAVYTCYICCHRFICTPGLHLIVSAFALSTTTTLKLISCGFCLTTTLTIKQHFLFNLVILSLPLFTCHFFRAHGNKPLWLDLSKKNFSPQIWVVLVLDIEHNRSVLQFLCSV</sequence>
<feature type="transmembrane region" description="Helical" evidence="1">
    <location>
        <begin position="68"/>
        <end position="87"/>
    </location>
</feature>
<dbReference type="EMBL" id="JAPFFI010000009">
    <property type="protein sequence ID" value="KAJ6381558.1"/>
    <property type="molecule type" value="Genomic_DNA"/>
</dbReference>
<protein>
    <submittedName>
        <fullName evidence="2">Uncharacterized protein</fullName>
    </submittedName>
</protein>
<proteinExistence type="predicted"/>
<name>A0ABQ9BBI3_9ROSI</name>
<keyword evidence="1" id="KW-0472">Membrane</keyword>